<reference evidence="1" key="1">
    <citation type="submission" date="2015-10" db="EMBL/GenBank/DDBJ databases">
        <authorList>
            <person name="Gilbert D.G."/>
        </authorList>
    </citation>
    <scope>NUCLEOTIDE SEQUENCE</scope>
</reference>
<proteinExistence type="predicted"/>
<evidence type="ECO:0000313" key="1">
    <source>
        <dbReference type="EMBL" id="CUS43905.1"/>
    </source>
</evidence>
<sequence>MSDVENTASYNNEHARRLIENVIASSDECDAYTITCKPKMLSCDPVSQCMDFSSPGCSPLEKQSN</sequence>
<name>A0A160TGG3_9ZZZZ</name>
<protein>
    <submittedName>
        <fullName evidence="1">Uncharacterized protein</fullName>
    </submittedName>
</protein>
<organism evidence="1">
    <name type="scientific">hydrothermal vent metagenome</name>
    <dbReference type="NCBI Taxonomy" id="652676"/>
    <lineage>
        <taxon>unclassified sequences</taxon>
        <taxon>metagenomes</taxon>
        <taxon>ecological metagenomes</taxon>
    </lineage>
</organism>
<dbReference type="AlphaFoldDB" id="A0A160TGG3"/>
<accession>A0A160TGG3</accession>
<gene>
    <name evidence="1" type="ORF">MGWOODY_Smn1112</name>
</gene>
<dbReference type="EMBL" id="CZQE01000096">
    <property type="protein sequence ID" value="CUS43905.1"/>
    <property type="molecule type" value="Genomic_DNA"/>
</dbReference>